<organism evidence="1 2">
    <name type="scientific">Fusarium duplospermum</name>
    <dbReference type="NCBI Taxonomy" id="1325734"/>
    <lineage>
        <taxon>Eukaryota</taxon>
        <taxon>Fungi</taxon>
        <taxon>Dikarya</taxon>
        <taxon>Ascomycota</taxon>
        <taxon>Pezizomycotina</taxon>
        <taxon>Sordariomycetes</taxon>
        <taxon>Hypocreomycetidae</taxon>
        <taxon>Hypocreales</taxon>
        <taxon>Nectriaceae</taxon>
        <taxon>Fusarium</taxon>
        <taxon>Fusarium solani species complex</taxon>
    </lineage>
</organism>
<comment type="caution">
    <text evidence="1">The sequence shown here is derived from an EMBL/GenBank/DDBJ whole genome shotgun (WGS) entry which is preliminary data.</text>
</comment>
<sequence>MLPTLISATFWHQLRDIICDDRSALDRLDVRCAACKQHMTVGTDDWPMEESHVLRILPCGHMIPPTIGEAFTGGLVDIYNSLDVSQRPLPNHQFYAFSVTLDGDSYSVLTEGAMHLKSLEIPADMREIVKEAKKQFLDQWKGMWRTWQVGEFEVRFDRYEDTKYDSTKAKIKRSVKNLQRALDRKP</sequence>
<dbReference type="OrthoDB" id="8062037at2759"/>
<proteinExistence type="predicted"/>
<name>A0A428PAF3_9HYPO</name>
<gene>
    <name evidence="1" type="ORF">CEP54_012111</name>
</gene>
<keyword evidence="2" id="KW-1185">Reference proteome</keyword>
<reference evidence="1 2" key="1">
    <citation type="submission" date="2017-06" db="EMBL/GenBank/DDBJ databases">
        <title>Comparative genomic analysis of Ambrosia Fusariam Clade fungi.</title>
        <authorList>
            <person name="Stajich J.E."/>
            <person name="Carrillo J."/>
            <person name="Kijimoto T."/>
            <person name="Eskalen A."/>
            <person name="O'Donnell K."/>
            <person name="Kasson M."/>
        </authorList>
    </citation>
    <scope>NUCLEOTIDE SEQUENCE [LARGE SCALE GENOMIC DNA]</scope>
    <source>
        <strain evidence="1 2">NRRL62584</strain>
    </source>
</reference>
<evidence type="ECO:0000313" key="1">
    <source>
        <dbReference type="EMBL" id="RSL50061.1"/>
    </source>
</evidence>
<dbReference type="Proteomes" id="UP000288168">
    <property type="component" value="Unassembled WGS sequence"/>
</dbReference>
<protein>
    <submittedName>
        <fullName evidence="1">Uncharacterized protein</fullName>
    </submittedName>
</protein>
<dbReference type="EMBL" id="NKCI01000169">
    <property type="protein sequence ID" value="RSL50061.1"/>
    <property type="molecule type" value="Genomic_DNA"/>
</dbReference>
<evidence type="ECO:0000313" key="2">
    <source>
        <dbReference type="Proteomes" id="UP000288168"/>
    </source>
</evidence>
<dbReference type="AlphaFoldDB" id="A0A428PAF3"/>
<accession>A0A428PAF3</accession>